<evidence type="ECO:0000313" key="4">
    <source>
        <dbReference type="Proteomes" id="UP001175000"/>
    </source>
</evidence>
<evidence type="ECO:0000256" key="2">
    <source>
        <dbReference type="SAM" id="SignalP"/>
    </source>
</evidence>
<name>A0AA39WRL2_9PEZI</name>
<feature type="signal peptide" evidence="2">
    <location>
        <begin position="1"/>
        <end position="26"/>
    </location>
</feature>
<dbReference type="Proteomes" id="UP001175000">
    <property type="component" value="Unassembled WGS sequence"/>
</dbReference>
<gene>
    <name evidence="3" type="ORF">B0T14DRAFT_223493</name>
</gene>
<dbReference type="AlphaFoldDB" id="A0AA39WRL2"/>
<keyword evidence="4" id="KW-1185">Reference proteome</keyword>
<sequence length="207" mass="20956">MLSQTSRSTYGAFLVILLSSALGANAQSACGLQGYSSCTQGTTRSTGYGCCPTGYACFATECEYTGTPTSSAVPTTTACPGIPAHHLCPQSAGGGCCYNPYACDHNNVSQCILTQTQRVFDEIVTTTTVVNGATQTITSTSIFYPWGTTLPRTTPGANTTPSATAPSATTPPSLTRPTSTVSTAAAGHVEARVGGVVGGILAGILAH</sequence>
<evidence type="ECO:0000313" key="3">
    <source>
        <dbReference type="EMBL" id="KAK0620070.1"/>
    </source>
</evidence>
<keyword evidence="2" id="KW-0732">Signal</keyword>
<feature type="region of interest" description="Disordered" evidence="1">
    <location>
        <begin position="153"/>
        <end position="181"/>
    </location>
</feature>
<reference evidence="3" key="1">
    <citation type="submission" date="2023-06" db="EMBL/GenBank/DDBJ databases">
        <title>Genome-scale phylogeny and comparative genomics of the fungal order Sordariales.</title>
        <authorList>
            <consortium name="Lawrence Berkeley National Laboratory"/>
            <person name="Hensen N."/>
            <person name="Bonometti L."/>
            <person name="Westerberg I."/>
            <person name="Brannstrom I.O."/>
            <person name="Guillou S."/>
            <person name="Cros-Aarteil S."/>
            <person name="Calhoun S."/>
            <person name="Haridas S."/>
            <person name="Kuo A."/>
            <person name="Mondo S."/>
            <person name="Pangilinan J."/>
            <person name="Riley R."/>
            <person name="Labutti K."/>
            <person name="Andreopoulos B."/>
            <person name="Lipzen A."/>
            <person name="Chen C."/>
            <person name="Yanf M."/>
            <person name="Daum C."/>
            <person name="Ng V."/>
            <person name="Clum A."/>
            <person name="Steindorff A."/>
            <person name="Ohm R."/>
            <person name="Martin F."/>
            <person name="Silar P."/>
            <person name="Natvig D."/>
            <person name="Lalanne C."/>
            <person name="Gautier V."/>
            <person name="Ament-Velasquez S.L."/>
            <person name="Kruys A."/>
            <person name="Hutchinson M.I."/>
            <person name="Powell A.J."/>
            <person name="Barry K."/>
            <person name="Miller A.N."/>
            <person name="Grigoriev I.V."/>
            <person name="Debuchy R."/>
            <person name="Gladieux P."/>
            <person name="Thoren M.H."/>
            <person name="Johannesson H."/>
        </authorList>
    </citation>
    <scope>NUCLEOTIDE SEQUENCE</scope>
    <source>
        <strain evidence="3">CBS 606.72</strain>
    </source>
</reference>
<evidence type="ECO:0000256" key="1">
    <source>
        <dbReference type="SAM" id="MobiDB-lite"/>
    </source>
</evidence>
<comment type="caution">
    <text evidence="3">The sequence shown here is derived from an EMBL/GenBank/DDBJ whole genome shotgun (WGS) entry which is preliminary data.</text>
</comment>
<accession>A0AA39WRL2</accession>
<feature type="chain" id="PRO_5041244749" evidence="2">
    <location>
        <begin position="27"/>
        <end position="207"/>
    </location>
</feature>
<protein>
    <submittedName>
        <fullName evidence="3">Uncharacterized protein</fullName>
    </submittedName>
</protein>
<organism evidence="3 4">
    <name type="scientific">Immersiella caudata</name>
    <dbReference type="NCBI Taxonomy" id="314043"/>
    <lineage>
        <taxon>Eukaryota</taxon>
        <taxon>Fungi</taxon>
        <taxon>Dikarya</taxon>
        <taxon>Ascomycota</taxon>
        <taxon>Pezizomycotina</taxon>
        <taxon>Sordariomycetes</taxon>
        <taxon>Sordariomycetidae</taxon>
        <taxon>Sordariales</taxon>
        <taxon>Lasiosphaeriaceae</taxon>
        <taxon>Immersiella</taxon>
    </lineage>
</organism>
<dbReference type="EMBL" id="JAULSU010000004">
    <property type="protein sequence ID" value="KAK0620070.1"/>
    <property type="molecule type" value="Genomic_DNA"/>
</dbReference>
<proteinExistence type="predicted"/>